<evidence type="ECO:0000256" key="8">
    <source>
        <dbReference type="ARBA" id="ARBA00022859"/>
    </source>
</evidence>
<dbReference type="GO" id="GO:0005737">
    <property type="term" value="C:cytoplasm"/>
    <property type="evidence" value="ECO:0007669"/>
    <property type="project" value="TreeGrafter"/>
</dbReference>
<accession>A0A176VG57</accession>
<evidence type="ECO:0000256" key="9">
    <source>
        <dbReference type="ARBA" id="ARBA00023015"/>
    </source>
</evidence>
<feature type="compositionally biased region" description="Low complexity" evidence="15">
    <location>
        <begin position="405"/>
        <end position="420"/>
    </location>
</feature>
<dbReference type="PANTHER" id="PTHR21737">
    <property type="entry name" value="POLYGLUTAMINE BINDING PROTEIN 1/MARVEL MEMBRANE-ASSOCIATING DOMAIN CONTAINING 3"/>
    <property type="match status" value="1"/>
</dbReference>
<dbReference type="CDD" id="cd00201">
    <property type="entry name" value="WW"/>
    <property type="match status" value="2"/>
</dbReference>
<keyword evidence="6" id="KW-0507">mRNA processing</keyword>
<dbReference type="Pfam" id="PF00397">
    <property type="entry name" value="WW"/>
    <property type="match status" value="2"/>
</dbReference>
<dbReference type="InterPro" id="IPR001202">
    <property type="entry name" value="WW_dom"/>
</dbReference>
<evidence type="ECO:0000256" key="12">
    <source>
        <dbReference type="ARBA" id="ARBA00023242"/>
    </source>
</evidence>
<protein>
    <recommendedName>
        <fullName evidence="3">Polyglutamine-binding protein 1</fullName>
    </recommendedName>
    <alternativeName>
        <fullName evidence="13">Polyglutamine tract-binding protein 1</fullName>
    </alternativeName>
</protein>
<evidence type="ECO:0000313" key="17">
    <source>
        <dbReference type="EMBL" id="OAE19884.1"/>
    </source>
</evidence>
<keyword evidence="11" id="KW-0508">mRNA splicing</keyword>
<evidence type="ECO:0000256" key="6">
    <source>
        <dbReference type="ARBA" id="ARBA00022664"/>
    </source>
</evidence>
<evidence type="ECO:0000256" key="1">
    <source>
        <dbReference type="ARBA" id="ARBA00004324"/>
    </source>
</evidence>
<feature type="compositionally biased region" description="Pro residues" evidence="15">
    <location>
        <begin position="44"/>
        <end position="53"/>
    </location>
</feature>
<dbReference type="Gene3D" id="3.40.30.10">
    <property type="entry name" value="Glutaredoxin"/>
    <property type="match status" value="1"/>
</dbReference>
<sequence>MQSSKVSDFQGIKASAPVALPMWVPKEDSSQYPFEDKPHSTFTGPPPGLPPSSGPLGPSHFQQRPQGPYIGLPHGSSSQHPQGSAGPSFPNPHMQDRGAPLPPQPGAAVPPASQSYMHQQRPNGLPMTPPPQHPPYTGPPLPNHHGPGNFSQPNVQPPSQPLSHQITPPGNAPSQSSFQTGLNAQLAPGGPPPFPYQQHHLLPLTFQSSLSSTENNVQGIAAVSPAQPFHGPPTPHSHGGPPGLPSYGVSQVAQGPLPGPPPHPTAHSAPASPGQMLPHGGHSNRIGPFQPHGKVMNATSIPQGHQAIQHSGTSGGSGRPSKFSSQAQGPPSQFSPQPQVDNRQITMQGSQVVPSQHAHHALQNSMVQGGPAQNPSKFHSPPFGATSHGSTPSQSESNDAAHVPQYHSSGPHQSGSQHYHNNFHYPQGLHGPGIPPWQQPRLPHLNPSQQLGSWQQRSSNQAQEMMASGYHSEGPSLQHSGNVHQSQNFQSAQEKVTGQQDSSYDEPKMRREQKRKSRWDPAPEEQSTKDGLPQADESWQPPLVDKSWYPGPCSGQPQGLLENQNGHSGLVSTANSRSNTVGSMELAVQAAVLREQENSAQEIISLQRREKRPHETMEMAERDIMSLRHDPVDLKEKLLRMTSEHRVDMASKRGRSNQHDQGGGIRFIGHGSLVVCSGCKAAAALHLSKSYRLILRIALLVRFENLEIGNGYGVPGGGAYYNSARPPMFSIGAGPTGFRTDCARPSLESMHDGRSSVPMQGPSGPLRDTENGNERFNSSINHRNSKDDHMSGGRSEAVPGSHNDYDIGVERTDLPDLLKQRLKARGILKEETAAESALVDSSDGRPSQKDSSPAVLPAGWVEGVDPDSGIVYYFNQTTGKSQWERPTVKAVLPPPPPPPALPPLPPDWEETTDVGTGQKYYYNMKTNESSWERPKPVNGVSASKKQEHLGTEAVSNGAAAKFKKCAGCGGWGRGLVQAWNYCNHCTRVLSIEVPPQTASSVSKRNSSLVATTTVDSVLDEVSAEPEFKHKWQADIAAAVEAETVKKDPKQRLGLRPPTGKANRKDQKRRIPTESDELDPMDPSAYSDAPRGGWGVGLKGQQPRAADTTATGPLFQQRPYPSPGAVLRRNAELAGHQQAKAGPNYSVIHKRGDGSDGLGDAD</sequence>
<feature type="compositionally biased region" description="Polar residues" evidence="15">
    <location>
        <begin position="475"/>
        <end position="502"/>
    </location>
</feature>
<feature type="compositionally biased region" description="Low complexity" evidence="15">
    <location>
        <begin position="265"/>
        <end position="274"/>
    </location>
</feature>
<evidence type="ECO:0000313" key="18">
    <source>
        <dbReference type="Proteomes" id="UP000077202"/>
    </source>
</evidence>
<dbReference type="PROSITE" id="PS50020">
    <property type="entry name" value="WW_DOMAIN_2"/>
    <property type="match status" value="2"/>
</dbReference>
<feature type="compositionally biased region" description="Polar residues" evidence="15">
    <location>
        <begin position="366"/>
        <end position="377"/>
    </location>
</feature>
<feature type="compositionally biased region" description="Basic and acidic residues" evidence="15">
    <location>
        <begin position="1062"/>
        <end position="1072"/>
    </location>
</feature>
<evidence type="ECO:0000256" key="14">
    <source>
        <dbReference type="ARBA" id="ARBA00046362"/>
    </source>
</evidence>
<gene>
    <name evidence="17" type="ORF">AXG93_1130s1370</name>
</gene>
<evidence type="ECO:0000256" key="13">
    <source>
        <dbReference type="ARBA" id="ARBA00042167"/>
    </source>
</evidence>
<dbReference type="GO" id="GO:0045087">
    <property type="term" value="P:innate immune response"/>
    <property type="evidence" value="ECO:0007669"/>
    <property type="project" value="UniProtKB-KW"/>
</dbReference>
<feature type="compositionally biased region" description="Polar residues" evidence="15">
    <location>
        <begin position="297"/>
        <end position="312"/>
    </location>
</feature>
<comment type="subunit">
    <text evidence="14">Interacts with POU3F2/Brn-2, ATXN1, TXNL4A, HTT and AR. Interaction with ATXN1 correlates positively with the length of the polyglutamine tract. Interacts with RNA polymerase II large subunit in a phosphorylation-dependent manner. Forms a ternary complex with ATXN1 mutant and phosphorylated RNA polymerase II. Interacts (via C-terminus) with TXNL4A and CD2BP2. Interacts (via WW domain) with ATN1 and SF3B1, and may interact with additional splice factors. Interacts (via WW domain) with WBP11; Leading to reduce interaction between PQBP1 and TXNL4A. Interacts with CAPRIN1. Interacts with DDX1. Interacts with SFPQ. Interacts with KHSRP.</text>
</comment>
<keyword evidence="9" id="KW-0805">Transcription regulation</keyword>
<feature type="compositionally biased region" description="Basic and acidic residues" evidence="15">
    <location>
        <begin position="25"/>
        <end position="39"/>
    </location>
</feature>
<dbReference type="SMART" id="SM00456">
    <property type="entry name" value="WW"/>
    <property type="match status" value="2"/>
</dbReference>
<dbReference type="GO" id="GO:0043021">
    <property type="term" value="F:ribonucleoprotein complex binding"/>
    <property type="evidence" value="ECO:0007669"/>
    <property type="project" value="TreeGrafter"/>
</dbReference>
<feature type="compositionally biased region" description="Polar residues" evidence="15">
    <location>
        <begin position="387"/>
        <end position="398"/>
    </location>
</feature>
<dbReference type="Gene3D" id="2.20.70.10">
    <property type="match status" value="2"/>
</dbReference>
<dbReference type="PROSITE" id="PS01159">
    <property type="entry name" value="WW_DOMAIN_1"/>
    <property type="match status" value="2"/>
</dbReference>
<dbReference type="AlphaFoldDB" id="A0A176VG57"/>
<feature type="compositionally biased region" description="Polar residues" evidence="15">
    <location>
        <begin position="161"/>
        <end position="183"/>
    </location>
</feature>
<dbReference type="PANTHER" id="PTHR21737:SF3">
    <property type="entry name" value="POLYGLUTAMINE-BINDING PROTEIN 1"/>
    <property type="match status" value="1"/>
</dbReference>
<dbReference type="GO" id="GO:0016607">
    <property type="term" value="C:nuclear speck"/>
    <property type="evidence" value="ECO:0007669"/>
    <property type="project" value="UniProtKB-SubCell"/>
</dbReference>
<comment type="subcellular location">
    <subcellularLocation>
        <location evidence="2">Cytoplasmic granule</location>
    </subcellularLocation>
    <subcellularLocation>
        <location evidence="1">Nucleus speckle</location>
    </subcellularLocation>
</comment>
<evidence type="ECO:0000256" key="4">
    <source>
        <dbReference type="ARBA" id="ARBA00022553"/>
    </source>
</evidence>
<evidence type="ECO:0000256" key="2">
    <source>
        <dbReference type="ARBA" id="ARBA00004463"/>
    </source>
</evidence>
<dbReference type="SUPFAM" id="SSF51045">
    <property type="entry name" value="WW domain"/>
    <property type="match status" value="2"/>
</dbReference>
<feature type="region of interest" description="Disordered" evidence="15">
    <location>
        <begin position="832"/>
        <end position="860"/>
    </location>
</feature>
<feature type="compositionally biased region" description="Low complexity" evidence="15">
    <location>
        <begin position="324"/>
        <end position="339"/>
    </location>
</feature>
<feature type="compositionally biased region" description="Pro residues" evidence="15">
    <location>
        <begin position="127"/>
        <end position="142"/>
    </location>
</feature>
<keyword evidence="18" id="KW-1185">Reference proteome</keyword>
<feature type="domain" description="WW" evidence="16">
    <location>
        <begin position="902"/>
        <end position="936"/>
    </location>
</feature>
<feature type="region of interest" description="Disordered" evidence="15">
    <location>
        <begin position="747"/>
        <end position="807"/>
    </location>
</feature>
<keyword evidence="7" id="KW-0677">Repeat</keyword>
<feature type="region of interest" description="Disordered" evidence="15">
    <location>
        <begin position="1042"/>
        <end position="1161"/>
    </location>
</feature>
<proteinExistence type="predicted"/>
<keyword evidence="5" id="KW-0399">Innate immunity</keyword>
<reference evidence="17" key="1">
    <citation type="submission" date="2016-03" db="EMBL/GenBank/DDBJ databases">
        <title>Mechanisms controlling the formation of the plant cell surface in tip-growing cells are functionally conserved among land plants.</title>
        <authorList>
            <person name="Honkanen S."/>
            <person name="Jones V.A."/>
            <person name="Morieri G."/>
            <person name="Champion C."/>
            <person name="Hetherington A.J."/>
            <person name="Kelly S."/>
            <person name="Saint-Marcoux D."/>
            <person name="Proust H."/>
            <person name="Prescott H."/>
            <person name="Dolan L."/>
        </authorList>
    </citation>
    <scope>NUCLEOTIDE SEQUENCE [LARGE SCALE GENOMIC DNA]</scope>
    <source>
        <tissue evidence="17">Whole gametophyte</tissue>
    </source>
</reference>
<evidence type="ECO:0000256" key="7">
    <source>
        <dbReference type="ARBA" id="ARBA00022737"/>
    </source>
</evidence>
<feature type="region of interest" description="Disordered" evidence="15">
    <location>
        <begin position="1"/>
        <end position="199"/>
    </location>
</feature>
<keyword evidence="12" id="KW-0539">Nucleus</keyword>
<organism evidence="17 18">
    <name type="scientific">Marchantia polymorpha subsp. ruderalis</name>
    <dbReference type="NCBI Taxonomy" id="1480154"/>
    <lineage>
        <taxon>Eukaryota</taxon>
        <taxon>Viridiplantae</taxon>
        <taxon>Streptophyta</taxon>
        <taxon>Embryophyta</taxon>
        <taxon>Marchantiophyta</taxon>
        <taxon>Marchantiopsida</taxon>
        <taxon>Marchantiidae</taxon>
        <taxon>Marchantiales</taxon>
        <taxon>Marchantiaceae</taxon>
        <taxon>Marchantia</taxon>
    </lineage>
</organism>
<dbReference type="Proteomes" id="UP000077202">
    <property type="component" value="Unassembled WGS sequence"/>
</dbReference>
<comment type="caution">
    <text evidence="17">The sequence shown here is derived from an EMBL/GenBank/DDBJ whole genome shotgun (WGS) entry which is preliminary data.</text>
</comment>
<dbReference type="GO" id="GO:0000380">
    <property type="term" value="P:alternative mRNA splicing, via spliceosome"/>
    <property type="evidence" value="ECO:0007669"/>
    <property type="project" value="TreeGrafter"/>
</dbReference>
<feature type="domain" description="WW" evidence="16">
    <location>
        <begin position="854"/>
        <end position="888"/>
    </location>
</feature>
<evidence type="ECO:0000256" key="11">
    <source>
        <dbReference type="ARBA" id="ARBA00023187"/>
    </source>
</evidence>
<keyword evidence="4" id="KW-0597">Phosphoprotein</keyword>
<evidence type="ECO:0000256" key="3">
    <source>
        <dbReference type="ARBA" id="ARBA00021117"/>
    </source>
</evidence>
<evidence type="ECO:0000259" key="16">
    <source>
        <dbReference type="PROSITE" id="PS50020"/>
    </source>
</evidence>
<evidence type="ECO:0000256" key="10">
    <source>
        <dbReference type="ARBA" id="ARBA00023163"/>
    </source>
</evidence>
<feature type="region of interest" description="Disordered" evidence="15">
    <location>
        <begin position="366"/>
        <end position="555"/>
    </location>
</feature>
<dbReference type="InterPro" id="IPR036020">
    <property type="entry name" value="WW_dom_sf"/>
</dbReference>
<evidence type="ECO:0000256" key="5">
    <source>
        <dbReference type="ARBA" id="ARBA00022588"/>
    </source>
</evidence>
<dbReference type="EMBL" id="LVLJ01003744">
    <property type="protein sequence ID" value="OAE19884.1"/>
    <property type="molecule type" value="Genomic_DNA"/>
</dbReference>
<keyword evidence="8" id="KW-0391">Immunity</keyword>
<feature type="region of interest" description="Disordered" evidence="15">
    <location>
        <begin position="224"/>
        <end position="339"/>
    </location>
</feature>
<name>A0A176VG57_MARPO</name>
<feature type="compositionally biased region" description="Polar residues" evidence="15">
    <location>
        <begin position="113"/>
        <end position="122"/>
    </location>
</feature>
<feature type="compositionally biased region" description="Polar residues" evidence="15">
    <location>
        <begin position="446"/>
        <end position="463"/>
    </location>
</feature>
<keyword evidence="10" id="KW-0804">Transcription</keyword>
<evidence type="ECO:0000256" key="15">
    <source>
        <dbReference type="SAM" id="MobiDB-lite"/>
    </source>
</evidence>